<evidence type="ECO:0000256" key="14">
    <source>
        <dbReference type="SAM" id="MobiDB-lite"/>
    </source>
</evidence>
<proteinExistence type="inferred from homology"/>
<dbReference type="Pfam" id="PF01312">
    <property type="entry name" value="Bac_export_2"/>
    <property type="match status" value="1"/>
</dbReference>
<feature type="transmembrane region" description="Helical" evidence="13">
    <location>
        <begin position="33"/>
        <end position="50"/>
    </location>
</feature>
<dbReference type="SUPFAM" id="SSF160544">
    <property type="entry name" value="EscU C-terminal domain-like"/>
    <property type="match status" value="1"/>
</dbReference>
<accession>A0ABP3D2W1</accession>
<feature type="compositionally biased region" description="Basic and acidic residues" evidence="14">
    <location>
        <begin position="225"/>
        <end position="240"/>
    </location>
</feature>
<evidence type="ECO:0000256" key="8">
    <source>
        <dbReference type="ARBA" id="ARBA00022927"/>
    </source>
</evidence>
<comment type="caution">
    <text evidence="13">Lacks conserved residue(s) required for the propagation of feature annotation.</text>
</comment>
<evidence type="ECO:0000313" key="15">
    <source>
        <dbReference type="EMBL" id="GAA0221974.1"/>
    </source>
</evidence>
<keyword evidence="5 13" id="KW-1003">Cell membrane</keyword>
<keyword evidence="15" id="KW-0966">Cell projection</keyword>
<dbReference type="PANTHER" id="PTHR30531">
    <property type="entry name" value="FLAGELLAR BIOSYNTHETIC PROTEIN FLHB"/>
    <property type="match status" value="1"/>
</dbReference>
<dbReference type="InterPro" id="IPR006136">
    <property type="entry name" value="FlhB"/>
</dbReference>
<evidence type="ECO:0000256" key="5">
    <source>
        <dbReference type="ARBA" id="ARBA00022475"/>
    </source>
</evidence>
<keyword evidence="8 13" id="KW-0653">Protein transport</keyword>
<protein>
    <recommendedName>
        <fullName evidence="3 13">Flagellar biosynthetic protein FlhB</fullName>
    </recommendedName>
</protein>
<comment type="similarity">
    <text evidence="2 13">Belongs to the type III secretion exporter family.</text>
</comment>
<keyword evidence="11 13" id="KW-1006">Bacterial flagellum protein export</keyword>
<dbReference type="PANTHER" id="PTHR30531:SF12">
    <property type="entry name" value="FLAGELLAR BIOSYNTHETIC PROTEIN FLHB"/>
    <property type="match status" value="1"/>
</dbReference>
<dbReference type="Proteomes" id="UP001501176">
    <property type="component" value="Unassembled WGS sequence"/>
</dbReference>
<comment type="subcellular location">
    <subcellularLocation>
        <location evidence="1">Cell membrane</location>
        <topology evidence="1">Multi-pass membrane protein</topology>
    </subcellularLocation>
</comment>
<evidence type="ECO:0000256" key="10">
    <source>
        <dbReference type="ARBA" id="ARBA00023136"/>
    </source>
</evidence>
<feature type="region of interest" description="Disordered" evidence="14">
    <location>
        <begin position="225"/>
        <end position="247"/>
    </location>
</feature>
<dbReference type="EMBL" id="BAAAFN010000007">
    <property type="protein sequence ID" value="GAA0221974.1"/>
    <property type="molecule type" value="Genomic_DNA"/>
</dbReference>
<evidence type="ECO:0000256" key="3">
    <source>
        <dbReference type="ARBA" id="ARBA00021622"/>
    </source>
</evidence>
<evidence type="ECO:0000256" key="9">
    <source>
        <dbReference type="ARBA" id="ARBA00022989"/>
    </source>
</evidence>
<feature type="transmembrane region" description="Helical" evidence="13">
    <location>
        <begin position="87"/>
        <end position="116"/>
    </location>
</feature>
<dbReference type="PRINTS" id="PR00950">
    <property type="entry name" value="TYPE3IMSPROT"/>
</dbReference>
<evidence type="ECO:0000256" key="7">
    <source>
        <dbReference type="ARBA" id="ARBA00022795"/>
    </source>
</evidence>
<gene>
    <name evidence="13 15" type="primary">flhB</name>
    <name evidence="15" type="ORF">GCM10009125_08810</name>
</gene>
<keyword evidence="7 13" id="KW-1005">Bacterial flagellum biogenesis</keyword>
<keyword evidence="6 13" id="KW-0812">Transmembrane</keyword>
<evidence type="ECO:0000256" key="6">
    <source>
        <dbReference type="ARBA" id="ARBA00022692"/>
    </source>
</evidence>
<sequence>MAQDSDLEKTEPATPRRREKAREEGQVARSRELGTFLALICGIGALWLGGEKMFRTLRGIILNGLWFDPRITRDPQVMLNVAGDSAWHGLLLVLPIMALLLVVGIFSSVALGGFLLSPKALEPKFERLNPLAGIKRLFAMQTLIELVKTLAKAGLVGFVGVKVIWAYRGDMLGLSHMAPTEALARGLDLAALCCLLIASSLIIIVLIDVPWQIWNHAKQLRMSKEDIKQEHKESDGDPHVKGRIRQQQRSMARRRMMSAVPDADVVVTNPTHYAVALRYREGQGGAPVVVAKGTRLIAAQIRELASQHGVALLEAPPLARALYHHVEIDREIPVALYAAVAEVLAWVYQLRNWQPGSGTLPQAPQDLRVPPELDPQHGPGQVPVPAS</sequence>
<dbReference type="Gene3D" id="6.10.250.2080">
    <property type="match status" value="1"/>
</dbReference>
<feature type="region of interest" description="Disordered" evidence="14">
    <location>
        <begin position="1"/>
        <end position="26"/>
    </location>
</feature>
<reference evidence="16" key="1">
    <citation type="journal article" date="2019" name="Int. J. Syst. Evol. Microbiol.">
        <title>The Global Catalogue of Microorganisms (GCM) 10K type strain sequencing project: providing services to taxonomists for standard genome sequencing and annotation.</title>
        <authorList>
            <consortium name="The Broad Institute Genomics Platform"/>
            <consortium name="The Broad Institute Genome Sequencing Center for Infectious Disease"/>
            <person name="Wu L."/>
            <person name="Ma J."/>
        </authorList>
    </citation>
    <scope>NUCLEOTIDE SEQUENCE [LARGE SCALE GENOMIC DNA]</scope>
    <source>
        <strain evidence="16">JCM 16240</strain>
    </source>
</reference>
<evidence type="ECO:0000256" key="4">
    <source>
        <dbReference type="ARBA" id="ARBA00022448"/>
    </source>
</evidence>
<evidence type="ECO:0000256" key="11">
    <source>
        <dbReference type="ARBA" id="ARBA00023225"/>
    </source>
</evidence>
<dbReference type="InterPro" id="IPR029025">
    <property type="entry name" value="T3SS_substrate_exporter_C"/>
</dbReference>
<evidence type="ECO:0000256" key="2">
    <source>
        <dbReference type="ARBA" id="ARBA00010690"/>
    </source>
</evidence>
<keyword evidence="15" id="KW-0969">Cilium</keyword>
<keyword evidence="15" id="KW-0282">Flagellum</keyword>
<name>A0ABP3D2W1_9BURK</name>
<keyword evidence="16" id="KW-1185">Reference proteome</keyword>
<organism evidence="15 16">
    <name type="scientific">Castellaniella daejeonensis</name>
    <dbReference type="NCBI Taxonomy" id="659013"/>
    <lineage>
        <taxon>Bacteria</taxon>
        <taxon>Pseudomonadati</taxon>
        <taxon>Pseudomonadota</taxon>
        <taxon>Betaproteobacteria</taxon>
        <taxon>Burkholderiales</taxon>
        <taxon>Alcaligenaceae</taxon>
        <taxon>Castellaniella</taxon>
    </lineage>
</organism>
<evidence type="ECO:0000313" key="16">
    <source>
        <dbReference type="Proteomes" id="UP001501176"/>
    </source>
</evidence>
<dbReference type="RefSeq" id="WP_325123720.1">
    <property type="nucleotide sequence ID" value="NZ_BAAAFN010000007.1"/>
</dbReference>
<dbReference type="NCBIfam" id="TIGR00328">
    <property type="entry name" value="flhB"/>
    <property type="match status" value="1"/>
</dbReference>
<feature type="region of interest" description="Disordered" evidence="14">
    <location>
        <begin position="359"/>
        <end position="387"/>
    </location>
</feature>
<keyword evidence="9 13" id="KW-1133">Transmembrane helix</keyword>
<evidence type="ECO:0000256" key="1">
    <source>
        <dbReference type="ARBA" id="ARBA00004651"/>
    </source>
</evidence>
<dbReference type="InterPro" id="IPR006135">
    <property type="entry name" value="T3SS_substrate_exporter"/>
</dbReference>
<feature type="transmembrane region" description="Helical" evidence="13">
    <location>
        <begin position="187"/>
        <end position="214"/>
    </location>
</feature>
<dbReference type="Gene3D" id="3.40.1690.10">
    <property type="entry name" value="secretion proteins EscU"/>
    <property type="match status" value="1"/>
</dbReference>
<keyword evidence="4 13" id="KW-0813">Transport</keyword>
<evidence type="ECO:0000256" key="13">
    <source>
        <dbReference type="RuleBase" id="RU364091"/>
    </source>
</evidence>
<keyword evidence="10 13" id="KW-0472">Membrane</keyword>
<comment type="function">
    <text evidence="12 13">Required for formation of the rod structure in the basal body of the flagellar apparatus. Together with FliI and FliH, may constitute the export apparatus of flagellin.</text>
</comment>
<comment type="caution">
    <text evidence="15">The sequence shown here is derived from an EMBL/GenBank/DDBJ whole genome shotgun (WGS) entry which is preliminary data.</text>
</comment>
<evidence type="ECO:0000256" key="12">
    <source>
        <dbReference type="ARBA" id="ARBA00025078"/>
    </source>
</evidence>